<dbReference type="InterPro" id="IPR001650">
    <property type="entry name" value="Helicase_C-like"/>
</dbReference>
<evidence type="ECO:0000256" key="5">
    <source>
        <dbReference type="ARBA" id="ARBA00022741"/>
    </source>
</evidence>
<dbReference type="InterPro" id="IPR032284">
    <property type="entry name" value="RecQ_Zn-bd"/>
</dbReference>
<evidence type="ECO:0000256" key="7">
    <source>
        <dbReference type="ARBA" id="ARBA00022801"/>
    </source>
</evidence>
<evidence type="ECO:0000256" key="10">
    <source>
        <dbReference type="ARBA" id="ARBA00022840"/>
    </source>
</evidence>
<evidence type="ECO:0000256" key="16">
    <source>
        <dbReference type="NCBIfam" id="TIGR01389"/>
    </source>
</evidence>
<comment type="similarity">
    <text evidence="3">Belongs to the helicase family. RecQ subfamily.</text>
</comment>
<dbReference type="Pfam" id="PF09382">
    <property type="entry name" value="RQC"/>
    <property type="match status" value="1"/>
</dbReference>
<comment type="cofactor">
    <cofactor evidence="1">
        <name>Mg(2+)</name>
        <dbReference type="ChEBI" id="CHEBI:18420"/>
    </cofactor>
</comment>
<dbReference type="RefSeq" id="WP_207224619.1">
    <property type="nucleotide sequence ID" value="NZ_SHKX01000012.1"/>
</dbReference>
<evidence type="ECO:0000256" key="1">
    <source>
        <dbReference type="ARBA" id="ARBA00001946"/>
    </source>
</evidence>
<dbReference type="EC" id="5.6.2.4" evidence="16"/>
<dbReference type="SMART" id="SM00956">
    <property type="entry name" value="RQC"/>
    <property type="match status" value="1"/>
</dbReference>
<evidence type="ECO:0000256" key="9">
    <source>
        <dbReference type="ARBA" id="ARBA00022833"/>
    </source>
</evidence>
<dbReference type="Proteomes" id="UP000292423">
    <property type="component" value="Unassembled WGS sequence"/>
</dbReference>
<dbReference type="InterPro" id="IPR027417">
    <property type="entry name" value="P-loop_NTPase"/>
</dbReference>
<dbReference type="InterPro" id="IPR004589">
    <property type="entry name" value="DNA_helicase_ATP-dep_RecQ"/>
</dbReference>
<comment type="catalytic activity">
    <reaction evidence="15">
        <text>Couples ATP hydrolysis with the unwinding of duplex DNA by translocating in the 3'-5' direction.</text>
        <dbReference type="EC" id="5.6.2.4"/>
    </reaction>
</comment>
<keyword evidence="21" id="KW-1185">Reference proteome</keyword>
<dbReference type="InterPro" id="IPR044876">
    <property type="entry name" value="HRDC_dom_sf"/>
</dbReference>
<name>A0A4Q7Z566_9GAMM</name>
<dbReference type="EMBL" id="SHKX01000012">
    <property type="protein sequence ID" value="RZU44833.1"/>
    <property type="molecule type" value="Genomic_DNA"/>
</dbReference>
<evidence type="ECO:0000256" key="3">
    <source>
        <dbReference type="ARBA" id="ARBA00005446"/>
    </source>
</evidence>
<keyword evidence="11" id="KW-0238">DNA-binding</keyword>
<evidence type="ECO:0000259" key="17">
    <source>
        <dbReference type="PROSITE" id="PS50967"/>
    </source>
</evidence>
<proteinExistence type="inferred from homology"/>
<evidence type="ECO:0000256" key="4">
    <source>
        <dbReference type="ARBA" id="ARBA00022723"/>
    </source>
</evidence>
<dbReference type="GO" id="GO:0043590">
    <property type="term" value="C:bacterial nucleoid"/>
    <property type="evidence" value="ECO:0007669"/>
    <property type="project" value="TreeGrafter"/>
</dbReference>
<evidence type="ECO:0000256" key="2">
    <source>
        <dbReference type="ARBA" id="ARBA00001947"/>
    </source>
</evidence>
<dbReference type="NCBIfam" id="TIGR00614">
    <property type="entry name" value="recQ_fam"/>
    <property type="match status" value="1"/>
</dbReference>
<evidence type="ECO:0000313" key="20">
    <source>
        <dbReference type="EMBL" id="RZU44833.1"/>
    </source>
</evidence>
<dbReference type="PROSITE" id="PS51194">
    <property type="entry name" value="HELICASE_CTER"/>
    <property type="match status" value="1"/>
</dbReference>
<comment type="cofactor">
    <cofactor evidence="2">
        <name>Zn(2+)</name>
        <dbReference type="ChEBI" id="CHEBI:29105"/>
    </cofactor>
</comment>
<dbReference type="InterPro" id="IPR010997">
    <property type="entry name" value="HRDC-like_sf"/>
</dbReference>
<dbReference type="FunFam" id="3.40.50.300:FF:000296">
    <property type="entry name" value="ATP-dependent DNA helicase RecQ"/>
    <property type="match status" value="1"/>
</dbReference>
<evidence type="ECO:0000256" key="6">
    <source>
        <dbReference type="ARBA" id="ARBA00022763"/>
    </source>
</evidence>
<dbReference type="GO" id="GO:0009378">
    <property type="term" value="F:four-way junction helicase activity"/>
    <property type="evidence" value="ECO:0007669"/>
    <property type="project" value="TreeGrafter"/>
</dbReference>
<dbReference type="Gene3D" id="1.10.150.80">
    <property type="entry name" value="HRDC domain"/>
    <property type="match status" value="1"/>
</dbReference>
<dbReference type="Gene3D" id="1.10.10.10">
    <property type="entry name" value="Winged helix-like DNA-binding domain superfamily/Winged helix DNA-binding domain"/>
    <property type="match status" value="1"/>
</dbReference>
<dbReference type="PANTHER" id="PTHR13710">
    <property type="entry name" value="DNA HELICASE RECQ FAMILY MEMBER"/>
    <property type="match status" value="1"/>
</dbReference>
<dbReference type="SMART" id="SM00490">
    <property type="entry name" value="HELICc"/>
    <property type="match status" value="1"/>
</dbReference>
<dbReference type="GO" id="GO:0030894">
    <property type="term" value="C:replisome"/>
    <property type="evidence" value="ECO:0007669"/>
    <property type="project" value="TreeGrafter"/>
</dbReference>
<evidence type="ECO:0000256" key="11">
    <source>
        <dbReference type="ARBA" id="ARBA00023125"/>
    </source>
</evidence>
<dbReference type="CDD" id="cd18794">
    <property type="entry name" value="SF2_C_RecQ"/>
    <property type="match status" value="1"/>
</dbReference>
<evidence type="ECO:0000256" key="13">
    <source>
        <dbReference type="ARBA" id="ARBA00023204"/>
    </source>
</evidence>
<dbReference type="InterPro" id="IPR006293">
    <property type="entry name" value="DNA_helicase_ATP-dep_RecQ_bac"/>
</dbReference>
<evidence type="ECO:0000256" key="12">
    <source>
        <dbReference type="ARBA" id="ARBA00023172"/>
    </source>
</evidence>
<evidence type="ECO:0000256" key="8">
    <source>
        <dbReference type="ARBA" id="ARBA00022806"/>
    </source>
</evidence>
<feature type="domain" description="Helicase C-terminal" evidence="19">
    <location>
        <begin position="229"/>
        <end position="377"/>
    </location>
</feature>
<keyword evidence="9" id="KW-0862">Zinc</keyword>
<dbReference type="FunFam" id="3.40.50.300:FF:000156">
    <property type="entry name" value="ATP-dependent DNA helicase recQ"/>
    <property type="match status" value="1"/>
</dbReference>
<dbReference type="PROSITE" id="PS51192">
    <property type="entry name" value="HELICASE_ATP_BIND_1"/>
    <property type="match status" value="1"/>
</dbReference>
<keyword evidence="12" id="KW-0233">DNA recombination</keyword>
<protein>
    <recommendedName>
        <fullName evidence="16">DNA helicase RecQ</fullName>
        <ecNumber evidence="16">5.6.2.4</ecNumber>
    </recommendedName>
</protein>
<dbReference type="SUPFAM" id="SSF52540">
    <property type="entry name" value="P-loop containing nucleoside triphosphate hydrolases"/>
    <property type="match status" value="2"/>
</dbReference>
<dbReference type="PROSITE" id="PS50967">
    <property type="entry name" value="HRDC"/>
    <property type="match status" value="1"/>
</dbReference>
<keyword evidence="6" id="KW-0227">DNA damage</keyword>
<reference evidence="20 21" key="1">
    <citation type="submission" date="2019-02" db="EMBL/GenBank/DDBJ databases">
        <title>Genomic Encyclopedia of Type Strains, Phase IV (KMG-IV): sequencing the most valuable type-strain genomes for metagenomic binning, comparative biology and taxonomic classification.</title>
        <authorList>
            <person name="Goeker M."/>
        </authorList>
    </citation>
    <scope>NUCLEOTIDE SEQUENCE [LARGE SCALE GENOMIC DNA]</scope>
    <source>
        <strain evidence="20 21">DSM 105135</strain>
    </source>
</reference>
<sequence>MESTITEPIAAMPDLRTQALDILSRTFGYDAFRGNQEQIVLTLAEGRNALVLMPTGGGKSLCYQIPALLRHGTGIIVSPLIALMKDQVDTLRELGVKAAFLNSSLPLTEQRQVEQALLAGQLDMLYVAPERLLTEGFLDLLGRVTPALFAIDEAHCVSQWGHDFRPEYQKLGLLADRFPHIPRIALTATADERTRRDMIAVLQLDDAPVFLSSFDRPNIRYTIVEKDNGRKQLYDFIRCQPEGSAGIIYCLSRKRVEETAEFLRGKGLPALAYHAGLAAAERERVQDEFLLQEGRIVCATVAFGMGIDKPNVRFVAHLDLPKSLEGYYQETGRAGRDGLPSEAWMSYGLQDIVQVRRMLATSEAPVEVKRIESRKLDALLAYCETATCRRQVLLAYFGESLPQPCGNCDICSDPPRTWDATVAAQKLLSAAIRTGNRFGAAHLIDVLLGNDTDKIRQFGHQALPTFGKGQDLSEAAWRNVARQLVALGYLLPDDEGYGGLMAGEQARALLKGEVSLHLRELATPKPKSSRKDRTQAAVSDLPPEVQRRFDALRVLRLSLAQGQKVPPYVIFNDATLREMAVCDPTSMMELLEISGVGEQKLARYGQLFLDRLAEVRDLAPGESHGFAEPEPLDEKVDTVQATLELVEQHLDREEIARRRGLSEDTISGHLLKLYQAGKIGRRDLLYVSEGEVGEIAAAARELGLSPGKPASRELKETLGNRFSYGDLNAALWLSANAR</sequence>
<dbReference type="GO" id="GO:0005524">
    <property type="term" value="F:ATP binding"/>
    <property type="evidence" value="ECO:0007669"/>
    <property type="project" value="UniProtKB-KW"/>
</dbReference>
<dbReference type="Pfam" id="PF00270">
    <property type="entry name" value="DEAD"/>
    <property type="match status" value="1"/>
</dbReference>
<keyword evidence="10" id="KW-0067">ATP-binding</keyword>
<dbReference type="InterPro" id="IPR014001">
    <property type="entry name" value="Helicase_ATP-bd"/>
</dbReference>
<keyword evidence="14" id="KW-0413">Isomerase</keyword>
<evidence type="ECO:0000256" key="14">
    <source>
        <dbReference type="ARBA" id="ARBA00023235"/>
    </source>
</evidence>
<feature type="domain" description="HRDC" evidence="17">
    <location>
        <begin position="542"/>
        <end position="622"/>
    </location>
</feature>
<dbReference type="Pfam" id="PF14493">
    <property type="entry name" value="HTH_40"/>
    <property type="match status" value="1"/>
</dbReference>
<dbReference type="SMART" id="SM00487">
    <property type="entry name" value="DEXDc"/>
    <property type="match status" value="1"/>
</dbReference>
<dbReference type="FunFam" id="1.10.10.10:FF:000175">
    <property type="entry name" value="ATP-dependent DNA helicase RecQ"/>
    <property type="match status" value="1"/>
</dbReference>
<keyword evidence="4" id="KW-0479">Metal-binding</keyword>
<gene>
    <name evidence="20" type="ORF">EV700_1634</name>
</gene>
<dbReference type="Gene3D" id="3.40.50.300">
    <property type="entry name" value="P-loop containing nucleotide triphosphate hydrolases"/>
    <property type="match status" value="2"/>
</dbReference>
<keyword evidence="5" id="KW-0547">Nucleotide-binding</keyword>
<dbReference type="GO" id="GO:0006281">
    <property type="term" value="P:DNA repair"/>
    <property type="evidence" value="ECO:0007669"/>
    <property type="project" value="UniProtKB-KW"/>
</dbReference>
<dbReference type="GO" id="GO:0005737">
    <property type="term" value="C:cytoplasm"/>
    <property type="evidence" value="ECO:0007669"/>
    <property type="project" value="TreeGrafter"/>
</dbReference>
<organism evidence="20 21">
    <name type="scientific">Fluviicoccus keumensis</name>
    <dbReference type="NCBI Taxonomy" id="1435465"/>
    <lineage>
        <taxon>Bacteria</taxon>
        <taxon>Pseudomonadati</taxon>
        <taxon>Pseudomonadota</taxon>
        <taxon>Gammaproteobacteria</taxon>
        <taxon>Moraxellales</taxon>
        <taxon>Moraxellaceae</taxon>
        <taxon>Fluviicoccus</taxon>
    </lineage>
</organism>
<dbReference type="Pfam" id="PF16124">
    <property type="entry name" value="RecQ_Zn_bind"/>
    <property type="match status" value="1"/>
</dbReference>
<evidence type="ECO:0000259" key="19">
    <source>
        <dbReference type="PROSITE" id="PS51194"/>
    </source>
</evidence>
<comment type="caution">
    <text evidence="20">The sequence shown here is derived from an EMBL/GenBank/DDBJ whole genome shotgun (WGS) entry which is preliminary data.</text>
</comment>
<dbReference type="GO" id="GO:0003677">
    <property type="term" value="F:DNA binding"/>
    <property type="evidence" value="ECO:0007669"/>
    <property type="project" value="UniProtKB-KW"/>
</dbReference>
<keyword evidence="13" id="KW-0234">DNA repair</keyword>
<dbReference type="InterPro" id="IPR036388">
    <property type="entry name" value="WH-like_DNA-bd_sf"/>
</dbReference>
<dbReference type="InterPro" id="IPR029491">
    <property type="entry name" value="Helicase_HTH"/>
</dbReference>
<dbReference type="GO" id="GO:0009432">
    <property type="term" value="P:SOS response"/>
    <property type="evidence" value="ECO:0007669"/>
    <property type="project" value="UniProtKB-UniRule"/>
</dbReference>
<dbReference type="SUPFAM" id="SSF47819">
    <property type="entry name" value="HRDC-like"/>
    <property type="match status" value="1"/>
</dbReference>
<dbReference type="PANTHER" id="PTHR13710:SF105">
    <property type="entry name" value="ATP-DEPENDENT DNA HELICASE Q1"/>
    <property type="match status" value="1"/>
</dbReference>
<dbReference type="InterPro" id="IPR011545">
    <property type="entry name" value="DEAD/DEAH_box_helicase_dom"/>
</dbReference>
<dbReference type="GO" id="GO:0006260">
    <property type="term" value="P:DNA replication"/>
    <property type="evidence" value="ECO:0007669"/>
    <property type="project" value="InterPro"/>
</dbReference>
<dbReference type="InterPro" id="IPR018982">
    <property type="entry name" value="RQC_domain"/>
</dbReference>
<dbReference type="GO" id="GO:0043138">
    <property type="term" value="F:3'-5' DNA helicase activity"/>
    <property type="evidence" value="ECO:0007669"/>
    <property type="project" value="UniProtKB-EC"/>
</dbReference>
<dbReference type="CDD" id="cd17920">
    <property type="entry name" value="DEXHc_RecQ"/>
    <property type="match status" value="1"/>
</dbReference>
<dbReference type="AlphaFoldDB" id="A0A4Q7Z566"/>
<dbReference type="Pfam" id="PF00271">
    <property type="entry name" value="Helicase_C"/>
    <property type="match status" value="1"/>
</dbReference>
<evidence type="ECO:0000313" key="21">
    <source>
        <dbReference type="Proteomes" id="UP000292423"/>
    </source>
</evidence>
<dbReference type="GO" id="GO:0016787">
    <property type="term" value="F:hydrolase activity"/>
    <property type="evidence" value="ECO:0007669"/>
    <property type="project" value="UniProtKB-KW"/>
</dbReference>
<dbReference type="GO" id="GO:0006310">
    <property type="term" value="P:DNA recombination"/>
    <property type="evidence" value="ECO:0007669"/>
    <property type="project" value="UniProtKB-UniRule"/>
</dbReference>
<evidence type="ECO:0000259" key="18">
    <source>
        <dbReference type="PROSITE" id="PS51192"/>
    </source>
</evidence>
<accession>A0A4Q7Z566</accession>
<evidence type="ECO:0000256" key="15">
    <source>
        <dbReference type="ARBA" id="ARBA00034617"/>
    </source>
</evidence>
<dbReference type="NCBIfam" id="TIGR01389">
    <property type="entry name" value="recQ"/>
    <property type="match status" value="1"/>
</dbReference>
<feature type="domain" description="Helicase ATP-binding" evidence="18">
    <location>
        <begin position="40"/>
        <end position="208"/>
    </location>
</feature>
<keyword evidence="8 20" id="KW-0347">Helicase</keyword>
<dbReference type="Pfam" id="PF00570">
    <property type="entry name" value="HRDC"/>
    <property type="match status" value="1"/>
</dbReference>
<dbReference type="SMART" id="SM00341">
    <property type="entry name" value="HRDC"/>
    <property type="match status" value="1"/>
</dbReference>
<dbReference type="GO" id="GO:0046872">
    <property type="term" value="F:metal ion binding"/>
    <property type="evidence" value="ECO:0007669"/>
    <property type="project" value="UniProtKB-KW"/>
</dbReference>
<dbReference type="InterPro" id="IPR002121">
    <property type="entry name" value="HRDC_dom"/>
</dbReference>
<keyword evidence="7" id="KW-0378">Hydrolase</keyword>